<evidence type="ECO:0000313" key="2">
    <source>
        <dbReference type="EMBL" id="EXJ82420.1"/>
    </source>
</evidence>
<organism evidence="2 3">
    <name type="scientific">Capronia epimyces CBS 606.96</name>
    <dbReference type="NCBI Taxonomy" id="1182542"/>
    <lineage>
        <taxon>Eukaryota</taxon>
        <taxon>Fungi</taxon>
        <taxon>Dikarya</taxon>
        <taxon>Ascomycota</taxon>
        <taxon>Pezizomycotina</taxon>
        <taxon>Eurotiomycetes</taxon>
        <taxon>Chaetothyriomycetidae</taxon>
        <taxon>Chaetothyriales</taxon>
        <taxon>Herpotrichiellaceae</taxon>
        <taxon>Capronia</taxon>
    </lineage>
</organism>
<evidence type="ECO:0000313" key="3">
    <source>
        <dbReference type="Proteomes" id="UP000019478"/>
    </source>
</evidence>
<dbReference type="InterPro" id="IPR011009">
    <property type="entry name" value="Kinase-like_dom_sf"/>
</dbReference>
<gene>
    <name evidence="2" type="ORF">A1O3_06233</name>
</gene>
<accession>W9XYI7</accession>
<reference evidence="2 3" key="1">
    <citation type="submission" date="2013-03" db="EMBL/GenBank/DDBJ databases">
        <title>The Genome Sequence of Capronia epimyces CBS 606.96.</title>
        <authorList>
            <consortium name="The Broad Institute Genomics Platform"/>
            <person name="Cuomo C."/>
            <person name="de Hoog S."/>
            <person name="Gorbushina A."/>
            <person name="Walker B."/>
            <person name="Young S.K."/>
            <person name="Zeng Q."/>
            <person name="Gargeya S."/>
            <person name="Fitzgerald M."/>
            <person name="Haas B."/>
            <person name="Abouelleil A."/>
            <person name="Allen A.W."/>
            <person name="Alvarado L."/>
            <person name="Arachchi H.M."/>
            <person name="Berlin A.M."/>
            <person name="Chapman S.B."/>
            <person name="Gainer-Dewar J."/>
            <person name="Goldberg J."/>
            <person name="Griggs A."/>
            <person name="Gujja S."/>
            <person name="Hansen M."/>
            <person name="Howarth C."/>
            <person name="Imamovic A."/>
            <person name="Ireland A."/>
            <person name="Larimer J."/>
            <person name="McCowan C."/>
            <person name="Murphy C."/>
            <person name="Pearson M."/>
            <person name="Poon T.W."/>
            <person name="Priest M."/>
            <person name="Roberts A."/>
            <person name="Saif S."/>
            <person name="Shea T."/>
            <person name="Sisk P."/>
            <person name="Sykes S."/>
            <person name="Wortman J."/>
            <person name="Nusbaum C."/>
            <person name="Birren B."/>
        </authorList>
    </citation>
    <scope>NUCLEOTIDE SEQUENCE [LARGE SCALE GENOMIC DNA]</scope>
    <source>
        <strain evidence="2 3">CBS 606.96</strain>
    </source>
</reference>
<dbReference type="Gene3D" id="1.10.510.10">
    <property type="entry name" value="Transferase(Phosphotransferase) domain 1"/>
    <property type="match status" value="1"/>
</dbReference>
<dbReference type="InterPro" id="IPR000719">
    <property type="entry name" value="Prot_kinase_dom"/>
</dbReference>
<comment type="caution">
    <text evidence="2">The sequence shown here is derived from an EMBL/GenBank/DDBJ whole genome shotgun (WGS) entry which is preliminary data.</text>
</comment>
<dbReference type="STRING" id="1182542.W9XYI7"/>
<keyword evidence="2" id="KW-0723">Serine/threonine-protein kinase</keyword>
<name>W9XYI7_9EURO</name>
<dbReference type="GeneID" id="19170343"/>
<dbReference type="Pfam" id="PF00069">
    <property type="entry name" value="Pkinase"/>
    <property type="match status" value="1"/>
</dbReference>
<dbReference type="SUPFAM" id="SSF56112">
    <property type="entry name" value="Protein kinase-like (PK-like)"/>
    <property type="match status" value="1"/>
</dbReference>
<protein>
    <submittedName>
        <fullName evidence="2">Serine/threonine protein kinase</fullName>
    </submittedName>
</protein>
<dbReference type="GO" id="GO:0005737">
    <property type="term" value="C:cytoplasm"/>
    <property type="evidence" value="ECO:0007669"/>
    <property type="project" value="TreeGrafter"/>
</dbReference>
<feature type="domain" description="Protein kinase" evidence="1">
    <location>
        <begin position="7"/>
        <end position="244"/>
    </location>
</feature>
<dbReference type="GO" id="GO:0004674">
    <property type="term" value="F:protein serine/threonine kinase activity"/>
    <property type="evidence" value="ECO:0007669"/>
    <property type="project" value="UniProtKB-KW"/>
</dbReference>
<keyword evidence="3" id="KW-1185">Reference proteome</keyword>
<keyword evidence="2" id="KW-0418">Kinase</keyword>
<dbReference type="SMART" id="SM00220">
    <property type="entry name" value="S_TKc"/>
    <property type="match status" value="1"/>
</dbReference>
<dbReference type="InterPro" id="IPR050167">
    <property type="entry name" value="Ser_Thr_protein_kinase"/>
</dbReference>
<keyword evidence="2" id="KW-0808">Transferase</keyword>
<dbReference type="RefSeq" id="XP_007734543.1">
    <property type="nucleotide sequence ID" value="XM_007736353.1"/>
</dbReference>
<dbReference type="EMBL" id="AMGY01000005">
    <property type="protein sequence ID" value="EXJ82420.1"/>
    <property type="molecule type" value="Genomic_DNA"/>
</dbReference>
<dbReference type="HOGENOM" id="CLU_000288_31_7_1"/>
<dbReference type="eggNOG" id="ENOG502RS3S">
    <property type="taxonomic scope" value="Eukaryota"/>
</dbReference>
<dbReference type="GO" id="GO:0007165">
    <property type="term" value="P:signal transduction"/>
    <property type="evidence" value="ECO:0007669"/>
    <property type="project" value="TreeGrafter"/>
</dbReference>
<dbReference type="PROSITE" id="PS50011">
    <property type="entry name" value="PROTEIN_KINASE_DOM"/>
    <property type="match status" value="1"/>
</dbReference>
<dbReference type="Proteomes" id="UP000019478">
    <property type="component" value="Unassembled WGS sequence"/>
</dbReference>
<dbReference type="OrthoDB" id="4115689at2759"/>
<evidence type="ECO:0000259" key="1">
    <source>
        <dbReference type="PROSITE" id="PS50011"/>
    </source>
</evidence>
<dbReference type="AlphaFoldDB" id="W9XYI7"/>
<dbReference type="GO" id="GO:0005524">
    <property type="term" value="F:ATP binding"/>
    <property type="evidence" value="ECO:0007669"/>
    <property type="project" value="InterPro"/>
</dbReference>
<sequence>MTLDFNGRQVPIVGMGGSGMIVQCEGTAIKFALDSCIDGSYEDDETIRHEKSVYRRLKNCDGVVECLDHPGPGIQMVFMENGNLHDYLQRQRHAPPEALKLSWFRDMARHLAAIHDRRVVVADIKTRNFLLAADTSIRFSDFSESSLLAPDCDILTADDHGFSIYTDMGQLGAVMYEVVTGERCDFDLFKDQPPGPAAAAWPRREHLPSTQGVCLGGIIDKCWTKAAFRTCHELSAALNSVGLG</sequence>
<proteinExistence type="predicted"/>
<dbReference type="PANTHER" id="PTHR23257">
    <property type="entry name" value="SERINE-THREONINE PROTEIN KINASE"/>
    <property type="match status" value="1"/>
</dbReference>